<keyword evidence="4 9" id="KW-0863">Zinc-finger</keyword>
<evidence type="ECO:0000256" key="7">
    <source>
        <dbReference type="ARBA" id="ARBA00023163"/>
    </source>
</evidence>
<feature type="domain" description="B box-type" evidence="10">
    <location>
        <begin position="1"/>
        <end position="47"/>
    </location>
</feature>
<dbReference type="InterPro" id="IPR049808">
    <property type="entry name" value="CONSTANS-like_Bbox1"/>
</dbReference>
<dbReference type="PANTHER" id="PTHR31832">
    <property type="entry name" value="B-BOX ZINC FINGER PROTEIN 22"/>
    <property type="match status" value="1"/>
</dbReference>
<dbReference type="GO" id="GO:0008270">
    <property type="term" value="F:zinc ion binding"/>
    <property type="evidence" value="ECO:0007669"/>
    <property type="project" value="UniProtKB-KW"/>
</dbReference>
<feature type="domain" description="B box-type" evidence="10">
    <location>
        <begin position="53"/>
        <end position="100"/>
    </location>
</feature>
<evidence type="ECO:0000259" key="10">
    <source>
        <dbReference type="PROSITE" id="PS50119"/>
    </source>
</evidence>
<proteinExistence type="predicted"/>
<keyword evidence="12" id="KW-1185">Reference proteome</keyword>
<evidence type="ECO:0000313" key="12">
    <source>
        <dbReference type="Proteomes" id="UP001634007"/>
    </source>
</evidence>
<gene>
    <name evidence="11" type="ORF">ACJRO7_034881</name>
</gene>
<evidence type="ECO:0000256" key="6">
    <source>
        <dbReference type="ARBA" id="ARBA00023015"/>
    </source>
</evidence>
<dbReference type="PROSITE" id="PS50119">
    <property type="entry name" value="ZF_BBOX"/>
    <property type="match status" value="2"/>
</dbReference>
<keyword evidence="6" id="KW-0805">Transcription regulation</keyword>
<dbReference type="InterPro" id="IPR000315">
    <property type="entry name" value="Znf_B-box"/>
</dbReference>
<organism evidence="11 12">
    <name type="scientific">Eucalyptus globulus</name>
    <name type="common">Tasmanian blue gum</name>
    <dbReference type="NCBI Taxonomy" id="34317"/>
    <lineage>
        <taxon>Eukaryota</taxon>
        <taxon>Viridiplantae</taxon>
        <taxon>Streptophyta</taxon>
        <taxon>Embryophyta</taxon>
        <taxon>Tracheophyta</taxon>
        <taxon>Spermatophyta</taxon>
        <taxon>Magnoliopsida</taxon>
        <taxon>eudicotyledons</taxon>
        <taxon>Gunneridae</taxon>
        <taxon>Pentapetalae</taxon>
        <taxon>rosids</taxon>
        <taxon>malvids</taxon>
        <taxon>Myrtales</taxon>
        <taxon>Myrtaceae</taxon>
        <taxon>Myrtoideae</taxon>
        <taxon>Eucalypteae</taxon>
        <taxon>Eucalyptus</taxon>
    </lineage>
</organism>
<evidence type="ECO:0000256" key="2">
    <source>
        <dbReference type="ARBA" id="ARBA00022723"/>
    </source>
</evidence>
<reference evidence="11 12" key="1">
    <citation type="submission" date="2024-11" db="EMBL/GenBank/DDBJ databases">
        <title>Chromosome-level genome assembly of Eucalyptus globulus Labill. provides insights into its genome evolution.</title>
        <authorList>
            <person name="Li X."/>
        </authorList>
    </citation>
    <scope>NUCLEOTIDE SEQUENCE [LARGE SCALE GENOMIC DNA]</scope>
    <source>
        <strain evidence="11">CL2024</strain>
        <tissue evidence="11">Fresh tender leaves</tissue>
    </source>
</reference>
<dbReference type="AlphaFoldDB" id="A0ABD3JEQ5"/>
<evidence type="ECO:0000256" key="5">
    <source>
        <dbReference type="ARBA" id="ARBA00022833"/>
    </source>
</evidence>
<dbReference type="InterPro" id="IPR051979">
    <property type="entry name" value="B-box_zinc_finger"/>
</dbReference>
<dbReference type="Proteomes" id="UP001634007">
    <property type="component" value="Unassembled WGS sequence"/>
</dbReference>
<dbReference type="EMBL" id="JBJKBG010000009">
    <property type="protein sequence ID" value="KAL3722580.1"/>
    <property type="molecule type" value="Genomic_DNA"/>
</dbReference>
<dbReference type="PANTHER" id="PTHR31832:SF87">
    <property type="entry name" value="B-BOX ZINC FINGER PROTEIN 20"/>
    <property type="match status" value="1"/>
</dbReference>
<dbReference type="Pfam" id="PF00643">
    <property type="entry name" value="zf-B_box"/>
    <property type="match status" value="1"/>
</dbReference>
<evidence type="ECO:0000256" key="8">
    <source>
        <dbReference type="ARBA" id="ARBA00023242"/>
    </source>
</evidence>
<evidence type="ECO:0000256" key="1">
    <source>
        <dbReference type="ARBA" id="ARBA00004123"/>
    </source>
</evidence>
<accession>A0ABD3JEQ5</accession>
<dbReference type="GO" id="GO:0005634">
    <property type="term" value="C:nucleus"/>
    <property type="evidence" value="ECO:0007669"/>
    <property type="project" value="UniProtKB-SubCell"/>
</dbReference>
<keyword evidence="7" id="KW-0804">Transcription</keyword>
<sequence length="203" mass="22976">MKIQCDVCNKEEAAVFCSADEAALCDGCDRYVHHANKLVSQHKRHSLIRHNFQEFPLCDICQEQRGLIFCKEDRAILCTECDLPIHESNEHTQKHSRFLFTGVKISGSSSPCRTSSSSLTNLDTSISTRTKESQSSYENGRSMEFLNSSHADQDDDHMIDTSSFSTSSISEYFTKMLPGWRVDDFLDSPSAPINVIRISTLYF</sequence>
<dbReference type="Gene3D" id="3.30.160.60">
    <property type="entry name" value="Classic Zinc Finger"/>
    <property type="match status" value="1"/>
</dbReference>
<comment type="subcellular location">
    <subcellularLocation>
        <location evidence="1">Nucleus</location>
    </subcellularLocation>
</comment>
<keyword evidence="8" id="KW-0539">Nucleus</keyword>
<keyword evidence="5" id="KW-0862">Zinc</keyword>
<evidence type="ECO:0000256" key="3">
    <source>
        <dbReference type="ARBA" id="ARBA00022737"/>
    </source>
</evidence>
<name>A0ABD3JEQ5_EUCGL</name>
<keyword evidence="2" id="KW-0479">Metal-binding</keyword>
<comment type="caution">
    <text evidence="11">The sequence shown here is derived from an EMBL/GenBank/DDBJ whole genome shotgun (WGS) entry which is preliminary data.</text>
</comment>
<keyword evidence="3" id="KW-0677">Repeat</keyword>
<dbReference type="CDD" id="cd19821">
    <property type="entry name" value="Bbox1_BBX-like"/>
    <property type="match status" value="2"/>
</dbReference>
<evidence type="ECO:0000256" key="4">
    <source>
        <dbReference type="ARBA" id="ARBA00022771"/>
    </source>
</evidence>
<dbReference type="SMART" id="SM00336">
    <property type="entry name" value="BBOX"/>
    <property type="match status" value="2"/>
</dbReference>
<evidence type="ECO:0000256" key="9">
    <source>
        <dbReference type="PROSITE-ProRule" id="PRU00024"/>
    </source>
</evidence>
<protein>
    <recommendedName>
        <fullName evidence="10">B box-type domain-containing protein</fullName>
    </recommendedName>
</protein>
<evidence type="ECO:0000313" key="11">
    <source>
        <dbReference type="EMBL" id="KAL3722580.1"/>
    </source>
</evidence>